<dbReference type="Pfam" id="PF13188">
    <property type="entry name" value="PAS_8"/>
    <property type="match status" value="1"/>
</dbReference>
<feature type="transmembrane region" description="Helical" evidence="4">
    <location>
        <begin position="142"/>
        <end position="161"/>
    </location>
</feature>
<feature type="transmembrane region" description="Helical" evidence="4">
    <location>
        <begin position="6"/>
        <end position="24"/>
    </location>
</feature>
<comment type="cofactor">
    <cofactor evidence="1">
        <name>Mg(2+)</name>
        <dbReference type="ChEBI" id="CHEBI:18420"/>
    </cofactor>
</comment>
<dbReference type="Pfam" id="PF00990">
    <property type="entry name" value="GGDEF"/>
    <property type="match status" value="1"/>
</dbReference>
<dbReference type="InterPro" id="IPR050469">
    <property type="entry name" value="Diguanylate_Cyclase"/>
</dbReference>
<evidence type="ECO:0000256" key="3">
    <source>
        <dbReference type="ARBA" id="ARBA00034247"/>
    </source>
</evidence>
<dbReference type="InterPro" id="IPR000160">
    <property type="entry name" value="GGDEF_dom"/>
</dbReference>
<evidence type="ECO:0000256" key="2">
    <source>
        <dbReference type="ARBA" id="ARBA00012528"/>
    </source>
</evidence>
<dbReference type="EMBL" id="CP101717">
    <property type="protein sequence ID" value="WLD57891.1"/>
    <property type="molecule type" value="Genomic_DNA"/>
</dbReference>
<dbReference type="GO" id="GO:0043709">
    <property type="term" value="P:cell adhesion involved in single-species biofilm formation"/>
    <property type="evidence" value="ECO:0007669"/>
    <property type="project" value="TreeGrafter"/>
</dbReference>
<sequence>MPVVEIVLPLLTGFLCLSLGLYALRFRHRPGGLAISAFLGMAAITAFANGAEGWAQELSAKFAFRQIATFVYWSYDLVVLWVIYSLLRLRENSPLRFMLLIFCPMVVASILTLTNQWHGWMWSAMSVFSGQVVVSFTPLGQALRWYVIAMLIILVVLGTFLSRNLAPRWRDKVLWVMAGMSMPVWLAAAKMAFPNSLVQVFPTSLAFLPGSVCFLVALWRQQLFSFSPVARDRVFNLLPDGIMIVDRRGRILDANTSLRALIQLPEDTGTLRIRSVLRNYPAWREAIYMGGGSQLDIRIGEDDYQVVVQPLGEMHDAATVSTVRNITETQNLLRRLEHQSQRDPLTGVLNRRAFSETFAQRKQTLPDGPVGMMVLDLDDFKQVNDTYGHQAGDDALVQVATYIEDHLRPDDLLCRMGGEEFMVALWGIEPEALRARAELVRTAVETQMAAFSESGVTVSIGISYADSNADLEALFRDADAQVYHSKSNGKNQVSGPVQALSV</sequence>
<accession>A0AB38YEV8</accession>
<evidence type="ECO:0000256" key="1">
    <source>
        <dbReference type="ARBA" id="ARBA00001946"/>
    </source>
</evidence>
<keyword evidence="4" id="KW-0812">Transmembrane</keyword>
<dbReference type="InterPro" id="IPR029787">
    <property type="entry name" value="Nucleotide_cyclase"/>
</dbReference>
<keyword evidence="6" id="KW-0808">Transferase</keyword>
<evidence type="ECO:0000313" key="6">
    <source>
        <dbReference type="EMBL" id="WLD57891.1"/>
    </source>
</evidence>
<feature type="transmembrane region" description="Helical" evidence="4">
    <location>
        <begin position="199"/>
        <end position="219"/>
    </location>
</feature>
<reference evidence="6" key="1">
    <citation type="submission" date="2022-07" db="EMBL/GenBank/DDBJ databases">
        <title>Complete genome sequence of Salinispirillum sp. LH10-3-1 capable of multiple carbohydrate inversion isolated from a soda lake.</title>
        <authorList>
            <person name="Liu J."/>
            <person name="Zhai Y."/>
            <person name="Zhang H."/>
            <person name="Yang H."/>
            <person name="Qu J."/>
            <person name="Li J."/>
        </authorList>
    </citation>
    <scope>NUCLEOTIDE SEQUENCE</scope>
    <source>
        <strain evidence="6">LH 10-3-1</strain>
    </source>
</reference>
<dbReference type="EC" id="2.7.7.65" evidence="2"/>
<keyword evidence="4" id="KW-0472">Membrane</keyword>
<organism evidence="6">
    <name type="scientific">Salinispirillum sp. LH 10-3-1</name>
    <dbReference type="NCBI Taxonomy" id="2952525"/>
    <lineage>
        <taxon>Bacteria</taxon>
        <taxon>Pseudomonadati</taxon>
        <taxon>Pseudomonadota</taxon>
        <taxon>Gammaproteobacteria</taxon>
        <taxon>Oceanospirillales</taxon>
        <taxon>Saccharospirillaceae</taxon>
        <taxon>Salinispirillum</taxon>
    </lineage>
</organism>
<dbReference type="RefSeq" id="WP_304995174.1">
    <property type="nucleotide sequence ID" value="NZ_CP101717.1"/>
</dbReference>
<dbReference type="GO" id="GO:0052621">
    <property type="term" value="F:diguanylate cyclase activity"/>
    <property type="evidence" value="ECO:0007669"/>
    <property type="project" value="UniProtKB-EC"/>
</dbReference>
<dbReference type="AlphaFoldDB" id="A0AB38YEV8"/>
<keyword evidence="4" id="KW-1133">Transmembrane helix</keyword>
<evidence type="ECO:0000256" key="4">
    <source>
        <dbReference type="SAM" id="Phobius"/>
    </source>
</evidence>
<dbReference type="FunFam" id="3.30.70.270:FF:000001">
    <property type="entry name" value="Diguanylate cyclase domain protein"/>
    <property type="match status" value="1"/>
</dbReference>
<dbReference type="PROSITE" id="PS50887">
    <property type="entry name" value="GGDEF"/>
    <property type="match status" value="1"/>
</dbReference>
<comment type="catalytic activity">
    <reaction evidence="3">
        <text>2 GTP = 3',3'-c-di-GMP + 2 diphosphate</text>
        <dbReference type="Rhea" id="RHEA:24898"/>
        <dbReference type="ChEBI" id="CHEBI:33019"/>
        <dbReference type="ChEBI" id="CHEBI:37565"/>
        <dbReference type="ChEBI" id="CHEBI:58805"/>
        <dbReference type="EC" id="2.7.7.65"/>
    </reaction>
</comment>
<dbReference type="NCBIfam" id="TIGR00254">
    <property type="entry name" value="GGDEF"/>
    <property type="match status" value="1"/>
</dbReference>
<dbReference type="Gene3D" id="3.30.70.270">
    <property type="match status" value="1"/>
</dbReference>
<dbReference type="Pfam" id="PF16927">
    <property type="entry name" value="HisKA_7TM"/>
    <property type="match status" value="1"/>
</dbReference>
<dbReference type="PANTHER" id="PTHR45138">
    <property type="entry name" value="REGULATORY COMPONENTS OF SENSORY TRANSDUCTION SYSTEM"/>
    <property type="match status" value="1"/>
</dbReference>
<keyword evidence="6" id="KW-0548">Nucleotidyltransferase</keyword>
<dbReference type="CDD" id="cd01949">
    <property type="entry name" value="GGDEF"/>
    <property type="match status" value="1"/>
</dbReference>
<dbReference type="InterPro" id="IPR043128">
    <property type="entry name" value="Rev_trsase/Diguanyl_cyclase"/>
</dbReference>
<dbReference type="InterPro" id="IPR031621">
    <property type="entry name" value="HisKA_7TM"/>
</dbReference>
<dbReference type="SUPFAM" id="SSF55073">
    <property type="entry name" value="Nucleotide cyclase"/>
    <property type="match status" value="1"/>
</dbReference>
<feature type="transmembrane region" description="Helical" evidence="4">
    <location>
        <begin position="70"/>
        <end position="87"/>
    </location>
</feature>
<gene>
    <name evidence="6" type="ORF">NFC81_14425</name>
</gene>
<protein>
    <recommendedName>
        <fullName evidence="2">diguanylate cyclase</fullName>
        <ecNumber evidence="2">2.7.7.65</ecNumber>
    </recommendedName>
</protein>
<dbReference type="GO" id="GO:0005886">
    <property type="term" value="C:plasma membrane"/>
    <property type="evidence" value="ECO:0007669"/>
    <property type="project" value="TreeGrafter"/>
</dbReference>
<feature type="transmembrane region" description="Helical" evidence="4">
    <location>
        <begin position="99"/>
        <end position="122"/>
    </location>
</feature>
<evidence type="ECO:0000259" key="5">
    <source>
        <dbReference type="PROSITE" id="PS50887"/>
    </source>
</evidence>
<dbReference type="InterPro" id="IPR000014">
    <property type="entry name" value="PAS"/>
</dbReference>
<dbReference type="PANTHER" id="PTHR45138:SF9">
    <property type="entry name" value="DIGUANYLATE CYCLASE DGCM-RELATED"/>
    <property type="match status" value="1"/>
</dbReference>
<feature type="transmembrane region" description="Helical" evidence="4">
    <location>
        <begin position="173"/>
        <end position="193"/>
    </location>
</feature>
<feature type="transmembrane region" description="Helical" evidence="4">
    <location>
        <begin position="31"/>
        <end position="50"/>
    </location>
</feature>
<proteinExistence type="predicted"/>
<dbReference type="SMART" id="SM00267">
    <property type="entry name" value="GGDEF"/>
    <property type="match status" value="1"/>
</dbReference>
<feature type="domain" description="GGDEF" evidence="5">
    <location>
        <begin position="368"/>
        <end position="498"/>
    </location>
</feature>
<name>A0AB38YEV8_9GAMM</name>
<dbReference type="GO" id="GO:1902201">
    <property type="term" value="P:negative regulation of bacterial-type flagellum-dependent cell motility"/>
    <property type="evidence" value="ECO:0007669"/>
    <property type="project" value="TreeGrafter"/>
</dbReference>